<dbReference type="GO" id="GO:0008657">
    <property type="term" value="F:DNA topoisomerase type II (double strand cut, ATP-hydrolyzing) inhibitor activity"/>
    <property type="evidence" value="ECO:0007669"/>
    <property type="project" value="UniProtKB-UniRule"/>
</dbReference>
<gene>
    <name evidence="3" type="primary">yacG</name>
    <name evidence="5" type="ORF">HAT86_16315</name>
</gene>
<protein>
    <recommendedName>
        <fullName evidence="3">DNA gyrase inhibitor YacG</fullName>
    </recommendedName>
</protein>
<evidence type="ECO:0000313" key="6">
    <source>
        <dbReference type="Proteomes" id="UP000639775"/>
    </source>
</evidence>
<evidence type="ECO:0000313" key="5">
    <source>
        <dbReference type="EMBL" id="NHQ76010.1"/>
    </source>
</evidence>
<evidence type="ECO:0000256" key="2">
    <source>
        <dbReference type="ARBA" id="ARBA00022833"/>
    </source>
</evidence>
<feature type="binding site" evidence="3">
    <location>
        <position position="18"/>
    </location>
    <ligand>
        <name>Zn(2+)</name>
        <dbReference type="ChEBI" id="CHEBI:29105"/>
    </ligand>
</feature>
<evidence type="ECO:0000256" key="1">
    <source>
        <dbReference type="ARBA" id="ARBA00022723"/>
    </source>
</evidence>
<dbReference type="PANTHER" id="PTHR36150:SF1">
    <property type="entry name" value="DNA GYRASE INHIBITOR YACG"/>
    <property type="match status" value="1"/>
</dbReference>
<dbReference type="GO" id="GO:0008270">
    <property type="term" value="F:zinc ion binding"/>
    <property type="evidence" value="ECO:0007669"/>
    <property type="project" value="UniProtKB-UniRule"/>
</dbReference>
<reference evidence="5" key="1">
    <citation type="submission" date="2020-03" db="EMBL/GenBank/DDBJ databases">
        <title>Roseovarius gahaiensis sp. nov., isolated from Gahai Saline Lake, China.</title>
        <authorList>
            <person name="Sun X."/>
        </authorList>
    </citation>
    <scope>NUCLEOTIDE SEQUENCE</scope>
    <source>
        <strain evidence="5">GH877</strain>
    </source>
</reference>
<dbReference type="GO" id="GO:0006355">
    <property type="term" value="P:regulation of DNA-templated transcription"/>
    <property type="evidence" value="ECO:0007669"/>
    <property type="project" value="InterPro"/>
</dbReference>
<feature type="binding site" evidence="3">
    <location>
        <position position="6"/>
    </location>
    <ligand>
        <name>Zn(2+)</name>
        <dbReference type="ChEBI" id="CHEBI:29105"/>
    </ligand>
</feature>
<dbReference type="AlphaFoldDB" id="A0A967EHK2"/>
<evidence type="ECO:0000256" key="3">
    <source>
        <dbReference type="HAMAP-Rule" id="MF_00649"/>
    </source>
</evidence>
<accession>A0A967EHK2</accession>
<keyword evidence="6" id="KW-1185">Reference proteome</keyword>
<dbReference type="InterPro" id="IPR005584">
    <property type="entry name" value="DNA_gyrase_inhibitor_YacG"/>
</dbReference>
<comment type="subunit">
    <text evidence="3">Interacts with GyrB.</text>
</comment>
<keyword evidence="2 3" id="KW-0862">Zinc</keyword>
<evidence type="ECO:0000256" key="4">
    <source>
        <dbReference type="SAM" id="MobiDB-lite"/>
    </source>
</evidence>
<organism evidence="5 6">
    <name type="scientific">Roseovarius gahaiensis</name>
    <dbReference type="NCBI Taxonomy" id="2716691"/>
    <lineage>
        <taxon>Bacteria</taxon>
        <taxon>Pseudomonadati</taxon>
        <taxon>Pseudomonadota</taxon>
        <taxon>Alphaproteobacteria</taxon>
        <taxon>Rhodobacterales</taxon>
        <taxon>Roseobacteraceae</taxon>
        <taxon>Roseovarius</taxon>
    </lineage>
</organism>
<feature type="binding site" evidence="3">
    <location>
        <position position="22"/>
    </location>
    <ligand>
        <name>Zn(2+)</name>
        <dbReference type="ChEBI" id="CHEBI:29105"/>
    </ligand>
</feature>
<comment type="function">
    <text evidence="3">Inhibits all the catalytic activities of DNA gyrase by preventing its interaction with DNA. Acts by binding directly to the C-terminal domain of GyrB, which probably disrupts DNA binding by the gyrase.</text>
</comment>
<comment type="caution">
    <text evidence="5">The sequence shown here is derived from an EMBL/GenBank/DDBJ whole genome shotgun (WGS) entry which is preliminary data.</text>
</comment>
<dbReference type="PANTHER" id="PTHR36150">
    <property type="entry name" value="DNA GYRASE INHIBITOR YACG"/>
    <property type="match status" value="1"/>
</dbReference>
<dbReference type="Pfam" id="PF03884">
    <property type="entry name" value="YacG"/>
    <property type="match status" value="1"/>
</dbReference>
<name>A0A967EHK2_9RHOB</name>
<dbReference type="InterPro" id="IPR013088">
    <property type="entry name" value="Znf_NHR/GATA"/>
</dbReference>
<feature type="region of interest" description="Disordered" evidence="4">
    <location>
        <begin position="40"/>
        <end position="60"/>
    </location>
</feature>
<comment type="cofactor">
    <cofactor evidence="3">
        <name>Zn(2+)</name>
        <dbReference type="ChEBI" id="CHEBI:29105"/>
    </cofactor>
    <text evidence="3">Binds 1 zinc ion.</text>
</comment>
<feature type="binding site" evidence="3">
    <location>
        <position position="3"/>
    </location>
    <ligand>
        <name>Zn(2+)</name>
        <dbReference type="ChEBI" id="CHEBI:29105"/>
    </ligand>
</feature>
<dbReference type="Gene3D" id="3.30.50.10">
    <property type="entry name" value="Erythroid Transcription Factor GATA-1, subunit A"/>
    <property type="match status" value="1"/>
</dbReference>
<dbReference type="Proteomes" id="UP000639775">
    <property type="component" value="Unassembled WGS sequence"/>
</dbReference>
<dbReference type="RefSeq" id="WP_167200374.1">
    <property type="nucleotide sequence ID" value="NZ_JAAORB010000064.1"/>
</dbReference>
<sequence>MSCPICEKQTDPKFRPFCSKRCADLDLGKWLSGDYAVPSRDPEDIERAFDEAERQRAKPH</sequence>
<proteinExistence type="inferred from homology"/>
<dbReference type="HAMAP" id="MF_00649">
    <property type="entry name" value="DNA_gyrase_inhibitor_YacG"/>
    <property type="match status" value="1"/>
</dbReference>
<keyword evidence="1 3" id="KW-0479">Metal-binding</keyword>
<dbReference type="EMBL" id="JAAORB010000064">
    <property type="protein sequence ID" value="NHQ76010.1"/>
    <property type="molecule type" value="Genomic_DNA"/>
</dbReference>
<comment type="similarity">
    <text evidence="3">Belongs to the DNA gyrase inhibitor YacG family.</text>
</comment>
<dbReference type="SUPFAM" id="SSF57716">
    <property type="entry name" value="Glucocorticoid receptor-like (DNA-binding domain)"/>
    <property type="match status" value="1"/>
</dbReference>